<dbReference type="InterPro" id="IPR017968">
    <property type="entry name" value="Acylphosphatase_CS"/>
</dbReference>
<name>A0ABN1U862_9ACTN</name>
<dbReference type="PRINTS" id="PR00112">
    <property type="entry name" value="ACYLPHPHTASE"/>
</dbReference>
<dbReference type="RefSeq" id="WP_343905273.1">
    <property type="nucleotide sequence ID" value="NZ_BAAAJE010000001.1"/>
</dbReference>
<proteinExistence type="inferred from homology"/>
<evidence type="ECO:0000313" key="9">
    <source>
        <dbReference type="EMBL" id="GAA1128034.1"/>
    </source>
</evidence>
<keyword evidence="5 6" id="KW-0378">Hydrolase</keyword>
<accession>A0ABN1U862</accession>
<dbReference type="EMBL" id="BAAAJE010000001">
    <property type="protein sequence ID" value="GAA1128034.1"/>
    <property type="molecule type" value="Genomic_DNA"/>
</dbReference>
<dbReference type="PANTHER" id="PTHR47268:SF4">
    <property type="entry name" value="ACYLPHOSPHATASE"/>
    <property type="match status" value="1"/>
</dbReference>
<keyword evidence="10" id="KW-1185">Reference proteome</keyword>
<feature type="domain" description="Acylphosphatase-like" evidence="8">
    <location>
        <begin position="4"/>
        <end position="90"/>
    </location>
</feature>
<evidence type="ECO:0000256" key="7">
    <source>
        <dbReference type="RuleBase" id="RU004168"/>
    </source>
</evidence>
<dbReference type="InterPro" id="IPR036046">
    <property type="entry name" value="Acylphosphatase-like_dom_sf"/>
</dbReference>
<dbReference type="SUPFAM" id="SSF54975">
    <property type="entry name" value="Acylphosphatase/BLUF domain-like"/>
    <property type="match status" value="1"/>
</dbReference>
<sequence>MRSAMDLTVSGRVQGVSFRAYAEREAARLGLAGWVRNEPDGTVALHVEGDEEALERFVRWAHDGPRLARVDHVDARPADETGATEFRVRY</sequence>
<dbReference type="PROSITE" id="PS00151">
    <property type="entry name" value="ACYLPHOSPHATASE_2"/>
    <property type="match status" value="1"/>
</dbReference>
<dbReference type="Pfam" id="PF00708">
    <property type="entry name" value="Acylphosphatase"/>
    <property type="match status" value="1"/>
</dbReference>
<evidence type="ECO:0000259" key="8">
    <source>
        <dbReference type="PROSITE" id="PS51160"/>
    </source>
</evidence>
<gene>
    <name evidence="9" type="ORF">GCM10009606_04630</name>
</gene>
<comment type="similarity">
    <text evidence="1 7">Belongs to the acylphosphatase family.</text>
</comment>
<feature type="active site" evidence="5">
    <location>
        <position position="19"/>
    </location>
</feature>
<dbReference type="InterPro" id="IPR020456">
    <property type="entry name" value="Acylphosphatase"/>
</dbReference>
<organism evidence="9 10">
    <name type="scientific">Nocardioides aquiterrae</name>
    <dbReference type="NCBI Taxonomy" id="203799"/>
    <lineage>
        <taxon>Bacteria</taxon>
        <taxon>Bacillati</taxon>
        <taxon>Actinomycetota</taxon>
        <taxon>Actinomycetes</taxon>
        <taxon>Propionibacteriales</taxon>
        <taxon>Nocardioidaceae</taxon>
        <taxon>Nocardioides</taxon>
    </lineage>
</organism>
<evidence type="ECO:0000256" key="4">
    <source>
        <dbReference type="ARBA" id="ARBA00047645"/>
    </source>
</evidence>
<comment type="caution">
    <text evidence="9">The sequence shown here is derived from an EMBL/GenBank/DDBJ whole genome shotgun (WGS) entry which is preliminary data.</text>
</comment>
<protein>
    <recommendedName>
        <fullName evidence="3 5">Acylphosphatase</fullName>
        <ecNumber evidence="2 5">3.6.1.7</ecNumber>
    </recommendedName>
</protein>
<dbReference type="InterPro" id="IPR001792">
    <property type="entry name" value="Acylphosphatase-like_dom"/>
</dbReference>
<dbReference type="Gene3D" id="3.30.70.100">
    <property type="match status" value="1"/>
</dbReference>
<evidence type="ECO:0000256" key="1">
    <source>
        <dbReference type="ARBA" id="ARBA00005614"/>
    </source>
</evidence>
<evidence type="ECO:0000256" key="6">
    <source>
        <dbReference type="RuleBase" id="RU000553"/>
    </source>
</evidence>
<dbReference type="PANTHER" id="PTHR47268">
    <property type="entry name" value="ACYLPHOSPHATASE"/>
    <property type="match status" value="1"/>
</dbReference>
<feature type="active site" evidence="5">
    <location>
        <position position="37"/>
    </location>
</feature>
<evidence type="ECO:0000313" key="10">
    <source>
        <dbReference type="Proteomes" id="UP001499979"/>
    </source>
</evidence>
<evidence type="ECO:0000256" key="5">
    <source>
        <dbReference type="PROSITE-ProRule" id="PRU00520"/>
    </source>
</evidence>
<dbReference type="PROSITE" id="PS51160">
    <property type="entry name" value="ACYLPHOSPHATASE_3"/>
    <property type="match status" value="1"/>
</dbReference>
<dbReference type="PROSITE" id="PS00150">
    <property type="entry name" value="ACYLPHOSPHATASE_1"/>
    <property type="match status" value="1"/>
</dbReference>
<comment type="catalytic activity">
    <reaction evidence="4 5 6">
        <text>an acyl phosphate + H2O = a carboxylate + phosphate + H(+)</text>
        <dbReference type="Rhea" id="RHEA:14965"/>
        <dbReference type="ChEBI" id="CHEBI:15377"/>
        <dbReference type="ChEBI" id="CHEBI:15378"/>
        <dbReference type="ChEBI" id="CHEBI:29067"/>
        <dbReference type="ChEBI" id="CHEBI:43474"/>
        <dbReference type="ChEBI" id="CHEBI:59918"/>
        <dbReference type="EC" id="3.6.1.7"/>
    </reaction>
</comment>
<dbReference type="Proteomes" id="UP001499979">
    <property type="component" value="Unassembled WGS sequence"/>
</dbReference>
<dbReference type="EC" id="3.6.1.7" evidence="2 5"/>
<reference evidence="9 10" key="1">
    <citation type="journal article" date="2019" name="Int. J. Syst. Evol. Microbiol.">
        <title>The Global Catalogue of Microorganisms (GCM) 10K type strain sequencing project: providing services to taxonomists for standard genome sequencing and annotation.</title>
        <authorList>
            <consortium name="The Broad Institute Genomics Platform"/>
            <consortium name="The Broad Institute Genome Sequencing Center for Infectious Disease"/>
            <person name="Wu L."/>
            <person name="Ma J."/>
        </authorList>
    </citation>
    <scope>NUCLEOTIDE SEQUENCE [LARGE SCALE GENOMIC DNA]</scope>
    <source>
        <strain evidence="9 10">JCM 11813</strain>
    </source>
</reference>
<evidence type="ECO:0000256" key="2">
    <source>
        <dbReference type="ARBA" id="ARBA00012150"/>
    </source>
</evidence>
<evidence type="ECO:0000256" key="3">
    <source>
        <dbReference type="ARBA" id="ARBA00015991"/>
    </source>
</evidence>